<proteinExistence type="predicted"/>
<reference evidence="1" key="1">
    <citation type="submission" date="2022-08" db="UniProtKB">
        <authorList>
            <consortium name="EnsemblMetazoa"/>
        </authorList>
    </citation>
    <scope>IDENTIFICATION</scope>
    <source>
        <strain evidence="1">05x7-T-G4-1.051#20</strain>
    </source>
</reference>
<organism evidence="1 2">
    <name type="scientific">Magallana gigas</name>
    <name type="common">Pacific oyster</name>
    <name type="synonym">Crassostrea gigas</name>
    <dbReference type="NCBI Taxonomy" id="29159"/>
    <lineage>
        <taxon>Eukaryota</taxon>
        <taxon>Metazoa</taxon>
        <taxon>Spiralia</taxon>
        <taxon>Lophotrochozoa</taxon>
        <taxon>Mollusca</taxon>
        <taxon>Bivalvia</taxon>
        <taxon>Autobranchia</taxon>
        <taxon>Pteriomorphia</taxon>
        <taxon>Ostreida</taxon>
        <taxon>Ostreoidea</taxon>
        <taxon>Ostreidae</taxon>
        <taxon>Magallana</taxon>
    </lineage>
</organism>
<name>A0A8W8LTN9_MAGGI</name>
<keyword evidence="2" id="KW-1185">Reference proteome</keyword>
<dbReference type="PANTHER" id="PTHR31511">
    <property type="entry name" value="PROTEIN CBG23764"/>
    <property type="match status" value="1"/>
</dbReference>
<sequence>MELHDYPNDYPLSPESFQIKPEMLSLFQKDLLTKLEMKEELSKVLMYDFHYNHIKKKYGDQAALCFTDTDSLSYDLSTEDVYVDIKEDHHYFDFSNYPESHFLHSNLNKKVLGKMKDECQGRYMREFIDLKPKI</sequence>
<dbReference type="PANTHER" id="PTHR31511:SF12">
    <property type="entry name" value="RHO TERMINATION FACTOR N-TERMINAL DOMAIN-CONTAINING PROTEIN"/>
    <property type="match status" value="1"/>
</dbReference>
<dbReference type="EnsemblMetazoa" id="G29658.1">
    <property type="protein sequence ID" value="G29658.1:cds"/>
    <property type="gene ID" value="G29658"/>
</dbReference>
<evidence type="ECO:0000313" key="1">
    <source>
        <dbReference type="EnsemblMetazoa" id="G29658.1:cds"/>
    </source>
</evidence>
<dbReference type="Proteomes" id="UP000005408">
    <property type="component" value="Unassembled WGS sequence"/>
</dbReference>
<protein>
    <submittedName>
        <fullName evidence="1">Uncharacterized protein</fullName>
    </submittedName>
</protein>
<dbReference type="AlphaFoldDB" id="A0A8W8LTN9"/>
<accession>A0A8W8LTN9</accession>
<evidence type="ECO:0000313" key="2">
    <source>
        <dbReference type="Proteomes" id="UP000005408"/>
    </source>
</evidence>